<protein>
    <submittedName>
        <fullName evidence="1">Uncharacterized protein</fullName>
    </submittedName>
</protein>
<evidence type="ECO:0000313" key="1">
    <source>
        <dbReference type="EMBL" id="GBP84534.1"/>
    </source>
</evidence>
<gene>
    <name evidence="1" type="ORF">EVAR_66842_1</name>
</gene>
<dbReference type="AlphaFoldDB" id="A0A4C1ZBN3"/>
<accession>A0A4C1ZBN3</accession>
<evidence type="ECO:0000313" key="2">
    <source>
        <dbReference type="Proteomes" id="UP000299102"/>
    </source>
</evidence>
<proteinExistence type="predicted"/>
<sequence>MRDGDNPLSNLAVDTEATPITSAVTRHLGYFRGKLPSVAATDQPHGERWAVADARYILSGRRNTPITGQYIINYLINLGVVLSTPAEPQRRRRDRSNRTRRSVQCSEFNAATSIACGSVRLCVCLGIGIEIWSETEIENTKDDVSPRRRCRRQKRHKARSALIGDKDLMEEPCTQEHCARYFSGVHQKAVASRKNGGRVRVKRRDASKCHGCAETENVPGCVAGDAPNVTRGSDVKEWGYF</sequence>
<name>A0A4C1ZBN3_EUMVA</name>
<dbReference type="Proteomes" id="UP000299102">
    <property type="component" value="Unassembled WGS sequence"/>
</dbReference>
<comment type="caution">
    <text evidence="1">The sequence shown here is derived from an EMBL/GenBank/DDBJ whole genome shotgun (WGS) entry which is preliminary data.</text>
</comment>
<reference evidence="1 2" key="1">
    <citation type="journal article" date="2019" name="Commun. Biol.">
        <title>The bagworm genome reveals a unique fibroin gene that provides high tensile strength.</title>
        <authorList>
            <person name="Kono N."/>
            <person name="Nakamura H."/>
            <person name="Ohtoshi R."/>
            <person name="Tomita M."/>
            <person name="Numata K."/>
            <person name="Arakawa K."/>
        </authorList>
    </citation>
    <scope>NUCLEOTIDE SEQUENCE [LARGE SCALE GENOMIC DNA]</scope>
</reference>
<dbReference type="EMBL" id="BGZK01001685">
    <property type="protein sequence ID" value="GBP84534.1"/>
    <property type="molecule type" value="Genomic_DNA"/>
</dbReference>
<keyword evidence="2" id="KW-1185">Reference proteome</keyword>
<organism evidence="1 2">
    <name type="scientific">Eumeta variegata</name>
    <name type="common">Bagworm moth</name>
    <name type="synonym">Eumeta japonica</name>
    <dbReference type="NCBI Taxonomy" id="151549"/>
    <lineage>
        <taxon>Eukaryota</taxon>
        <taxon>Metazoa</taxon>
        <taxon>Ecdysozoa</taxon>
        <taxon>Arthropoda</taxon>
        <taxon>Hexapoda</taxon>
        <taxon>Insecta</taxon>
        <taxon>Pterygota</taxon>
        <taxon>Neoptera</taxon>
        <taxon>Endopterygota</taxon>
        <taxon>Lepidoptera</taxon>
        <taxon>Glossata</taxon>
        <taxon>Ditrysia</taxon>
        <taxon>Tineoidea</taxon>
        <taxon>Psychidae</taxon>
        <taxon>Oiketicinae</taxon>
        <taxon>Eumeta</taxon>
    </lineage>
</organism>